<accession>A0ABT1MLC7</accession>
<evidence type="ECO:0000256" key="3">
    <source>
        <dbReference type="ARBA" id="ARBA00023163"/>
    </source>
</evidence>
<keyword evidence="6" id="KW-1185">Reference proteome</keyword>
<dbReference type="Gene3D" id="1.10.10.10">
    <property type="entry name" value="Winged helix-like DNA-binding domain superfamily/Winged helix DNA-binding domain"/>
    <property type="match status" value="1"/>
</dbReference>
<keyword evidence="5" id="KW-0614">Plasmid</keyword>
<dbReference type="SUPFAM" id="SSF46785">
    <property type="entry name" value="Winged helix' DNA-binding domain"/>
    <property type="match status" value="1"/>
</dbReference>
<keyword evidence="1" id="KW-0805">Transcription regulation</keyword>
<evidence type="ECO:0000259" key="4">
    <source>
        <dbReference type="PROSITE" id="PS50949"/>
    </source>
</evidence>
<dbReference type="EMBL" id="JAKZEU010000001">
    <property type="protein sequence ID" value="MCQ0969104.1"/>
    <property type="molecule type" value="Genomic_DNA"/>
</dbReference>
<evidence type="ECO:0000313" key="5">
    <source>
        <dbReference type="EMBL" id="MCQ0969104.1"/>
    </source>
</evidence>
<dbReference type="SMART" id="SM00345">
    <property type="entry name" value="HTH_GNTR"/>
    <property type="match status" value="1"/>
</dbReference>
<dbReference type="Pfam" id="PF07702">
    <property type="entry name" value="UTRA"/>
    <property type="match status" value="1"/>
</dbReference>
<dbReference type="PRINTS" id="PR00035">
    <property type="entry name" value="HTHGNTR"/>
</dbReference>
<dbReference type="InterPro" id="IPR028978">
    <property type="entry name" value="Chorismate_lyase_/UTRA_dom_sf"/>
</dbReference>
<dbReference type="InterPro" id="IPR011663">
    <property type="entry name" value="UTRA"/>
</dbReference>
<dbReference type="SMART" id="SM00866">
    <property type="entry name" value="UTRA"/>
    <property type="match status" value="1"/>
</dbReference>
<evidence type="ECO:0000256" key="2">
    <source>
        <dbReference type="ARBA" id="ARBA00023125"/>
    </source>
</evidence>
<reference evidence="5 6" key="1">
    <citation type="submission" date="2022-03" db="EMBL/GenBank/DDBJ databases">
        <authorList>
            <person name="He Y."/>
        </authorList>
    </citation>
    <scope>NUCLEOTIDE SEQUENCE [LARGE SCALE GENOMIC DNA]</scope>
    <source>
        <strain evidence="5 6">TK19116</strain>
        <plasmid evidence="5">unnamed1</plasmid>
    </source>
</reference>
<dbReference type="Pfam" id="PF00392">
    <property type="entry name" value="GntR"/>
    <property type="match status" value="1"/>
</dbReference>
<keyword evidence="3" id="KW-0804">Transcription</keyword>
<dbReference type="InterPro" id="IPR000524">
    <property type="entry name" value="Tscrpt_reg_HTH_GntR"/>
</dbReference>
<evidence type="ECO:0000313" key="6">
    <source>
        <dbReference type="Proteomes" id="UP001203945"/>
    </source>
</evidence>
<geneLocation type="plasmid" evidence="5">
    <name>unnamed1</name>
</geneLocation>
<dbReference type="PROSITE" id="PS50949">
    <property type="entry name" value="HTH_GNTR"/>
    <property type="match status" value="1"/>
</dbReference>
<keyword evidence="2" id="KW-0238">DNA-binding</keyword>
<dbReference type="InterPro" id="IPR050679">
    <property type="entry name" value="Bact_HTH_transcr_reg"/>
</dbReference>
<dbReference type="InterPro" id="IPR036388">
    <property type="entry name" value="WH-like_DNA-bd_sf"/>
</dbReference>
<sequence length="228" mass="25560">MNTWQSVRAEVLARIRSGEWAPGGLIPTEHELARELGCARATVNRALRDLADSGIVERRRKVGTRVATTPSRRTTLEMSVIRHEIQAMGAHYRYEMTRFETLPAPSHVADALQVRQGDPVLSVKTQHFADNRTHCCEVVWLNPAVLPDIDRRDLEREPPHEWLGRNVALTQGQFTILAEGATGDCARSLDVRPGTPVLAIERISWSDLVPVSFARQFYGPGHRLVSED</sequence>
<dbReference type="SUPFAM" id="SSF64288">
    <property type="entry name" value="Chorismate lyase-like"/>
    <property type="match status" value="1"/>
</dbReference>
<protein>
    <submittedName>
        <fullName evidence="5">GntR family transcriptional regulator</fullName>
    </submittedName>
</protein>
<gene>
    <name evidence="5" type="ORF">MLD63_01475</name>
</gene>
<proteinExistence type="predicted"/>
<organism evidence="5 6">
    <name type="scientific">Paracoccus albicereus</name>
    <dbReference type="NCBI Taxonomy" id="2922394"/>
    <lineage>
        <taxon>Bacteria</taxon>
        <taxon>Pseudomonadati</taxon>
        <taxon>Pseudomonadota</taxon>
        <taxon>Alphaproteobacteria</taxon>
        <taxon>Rhodobacterales</taxon>
        <taxon>Paracoccaceae</taxon>
        <taxon>Paracoccus</taxon>
    </lineage>
</organism>
<dbReference type="PANTHER" id="PTHR44846:SF16">
    <property type="entry name" value="TRANSCRIPTIONAL REGULATOR PHNF-RELATED"/>
    <property type="match status" value="1"/>
</dbReference>
<dbReference type="RefSeq" id="WP_255328065.1">
    <property type="nucleotide sequence ID" value="NZ_JAKZEU010000001.1"/>
</dbReference>
<dbReference type="InterPro" id="IPR036390">
    <property type="entry name" value="WH_DNA-bd_sf"/>
</dbReference>
<evidence type="ECO:0000256" key="1">
    <source>
        <dbReference type="ARBA" id="ARBA00023015"/>
    </source>
</evidence>
<dbReference type="CDD" id="cd07377">
    <property type="entry name" value="WHTH_GntR"/>
    <property type="match status" value="1"/>
</dbReference>
<dbReference type="Gene3D" id="3.40.1410.10">
    <property type="entry name" value="Chorismate lyase-like"/>
    <property type="match status" value="1"/>
</dbReference>
<dbReference type="Proteomes" id="UP001203945">
    <property type="component" value="Unassembled WGS sequence"/>
</dbReference>
<dbReference type="PANTHER" id="PTHR44846">
    <property type="entry name" value="MANNOSYL-D-GLYCERATE TRANSPORT/METABOLISM SYSTEM REPRESSOR MNGR-RELATED"/>
    <property type="match status" value="1"/>
</dbReference>
<comment type="caution">
    <text evidence="5">The sequence shown here is derived from an EMBL/GenBank/DDBJ whole genome shotgun (WGS) entry which is preliminary data.</text>
</comment>
<feature type="domain" description="HTH gntR-type" evidence="4">
    <location>
        <begin position="1"/>
        <end position="69"/>
    </location>
</feature>
<name>A0ABT1MLC7_9RHOB</name>